<evidence type="ECO:0000256" key="1">
    <source>
        <dbReference type="PROSITE-ProRule" id="PRU00453"/>
    </source>
</evidence>
<feature type="region of interest" description="Disordered" evidence="2">
    <location>
        <begin position="87"/>
        <end position="122"/>
    </location>
</feature>
<keyword evidence="1" id="KW-0862">Zinc</keyword>
<feature type="domain" description="HIT-type" evidence="3">
    <location>
        <begin position="54"/>
        <end position="88"/>
    </location>
</feature>
<dbReference type="GO" id="GO:0008270">
    <property type="term" value="F:zinc ion binding"/>
    <property type="evidence" value="ECO:0007669"/>
    <property type="project" value="UniProtKB-UniRule"/>
</dbReference>
<comment type="caution">
    <text evidence="4">The sequence shown here is derived from an EMBL/GenBank/DDBJ whole genome shotgun (WGS) entry which is preliminary data.</text>
</comment>
<dbReference type="PROSITE" id="PS00028">
    <property type="entry name" value="ZINC_FINGER_C2H2_1"/>
    <property type="match status" value="1"/>
</dbReference>
<feature type="compositionally biased region" description="Polar residues" evidence="2">
    <location>
        <begin position="90"/>
        <end position="113"/>
    </location>
</feature>
<dbReference type="AlphaFoldDB" id="A0A420JBF3"/>
<dbReference type="Pfam" id="PF04438">
    <property type="entry name" value="zf-HIT"/>
    <property type="match status" value="1"/>
</dbReference>
<dbReference type="PROSITE" id="PS51083">
    <property type="entry name" value="ZF_HIT"/>
    <property type="match status" value="1"/>
</dbReference>
<reference evidence="4 5" key="1">
    <citation type="journal article" date="2018" name="BMC Genomics">
        <title>Comparative genome analyses reveal sequence features reflecting distinct modes of host-adaptation between dicot and monocot powdery mildew.</title>
        <authorList>
            <person name="Wu Y."/>
            <person name="Ma X."/>
            <person name="Pan Z."/>
            <person name="Kale S.D."/>
            <person name="Song Y."/>
            <person name="King H."/>
            <person name="Zhang Q."/>
            <person name="Presley C."/>
            <person name="Deng X."/>
            <person name="Wei C.I."/>
            <person name="Xiao S."/>
        </authorList>
    </citation>
    <scope>NUCLEOTIDE SEQUENCE [LARGE SCALE GENOMIC DNA]</scope>
    <source>
        <strain evidence="4">UMSG3</strain>
    </source>
</reference>
<keyword evidence="1" id="KW-0479">Metal-binding</keyword>
<dbReference type="Gene3D" id="3.30.60.190">
    <property type="match status" value="1"/>
</dbReference>
<dbReference type="InterPro" id="IPR013087">
    <property type="entry name" value="Znf_C2H2_type"/>
</dbReference>
<name>A0A420JBF3_9PEZI</name>
<evidence type="ECO:0000256" key="2">
    <source>
        <dbReference type="SAM" id="MobiDB-lite"/>
    </source>
</evidence>
<evidence type="ECO:0000313" key="5">
    <source>
        <dbReference type="Proteomes" id="UP000283383"/>
    </source>
</evidence>
<accession>A0A420JBF3</accession>
<dbReference type="CDD" id="cd23024">
    <property type="entry name" value="zf-HIT_ZNHIT2-3"/>
    <property type="match status" value="1"/>
</dbReference>
<evidence type="ECO:0000313" key="4">
    <source>
        <dbReference type="EMBL" id="RKF84072.1"/>
    </source>
</evidence>
<proteinExistence type="predicted"/>
<keyword evidence="1" id="KW-0863">Zinc-finger</keyword>
<protein>
    <submittedName>
        <fullName evidence="4">Putative zinc finger family protein</fullName>
    </submittedName>
</protein>
<organism evidence="4 5">
    <name type="scientific">Golovinomyces cichoracearum</name>
    <dbReference type="NCBI Taxonomy" id="62708"/>
    <lineage>
        <taxon>Eukaryota</taxon>
        <taxon>Fungi</taxon>
        <taxon>Dikarya</taxon>
        <taxon>Ascomycota</taxon>
        <taxon>Pezizomycotina</taxon>
        <taxon>Leotiomycetes</taxon>
        <taxon>Erysiphales</taxon>
        <taxon>Erysiphaceae</taxon>
        <taxon>Golovinomyces</taxon>
    </lineage>
</organism>
<dbReference type="Proteomes" id="UP000283383">
    <property type="component" value="Unassembled WGS sequence"/>
</dbReference>
<gene>
    <name evidence="4" type="ORF">GcM3_002003</name>
</gene>
<dbReference type="SUPFAM" id="SSF144232">
    <property type="entry name" value="HIT/MYND zinc finger-like"/>
    <property type="match status" value="1"/>
</dbReference>
<dbReference type="EMBL" id="MCBQ01000218">
    <property type="protein sequence ID" value="RKF84072.1"/>
    <property type="molecule type" value="Genomic_DNA"/>
</dbReference>
<evidence type="ECO:0000259" key="3">
    <source>
        <dbReference type="PROSITE" id="PS51083"/>
    </source>
</evidence>
<dbReference type="InterPro" id="IPR007529">
    <property type="entry name" value="Znf_HIT"/>
</dbReference>
<sequence>MTIQNLGQTLVASSQRDESTIYLPSVATSPLIKVMESIVLDETPPPAPPKSKICGVCNSGESLYKCSKCYLSYCSLACSNVHKSAHPVQSPANVSSRKSSPPKSTDLSASRQPSLKIREPFTSLDESEDLQTLFKIYPNLSNILGKIHDATLPPSVDCNACPNLPQGRSGRAKKEPPWTSDIGLQKGVNALHAAQLTGDVDGEAVRAYSQLVLSIVHGNPEESAADRIRQEMVEHDTKVIERLLSGKT</sequence>
<keyword evidence="5" id="KW-1185">Reference proteome</keyword>